<dbReference type="GO" id="GO:0005524">
    <property type="term" value="F:ATP binding"/>
    <property type="evidence" value="ECO:0007669"/>
    <property type="project" value="InterPro"/>
</dbReference>
<sequence>MLVRSAQLYEHDWAICQCDRCRDYKLGVCNMQRRFGRVLVALPPRYRQDPDPVIVDSAPIASPSSIGYFINCVSSRLSMLASNARYVVNYAFSNPAASTTTVSKRPTVPTSHMTQRDVFNCLAGERGFMELSSKLPAWADIPPIPCDGGGFGVIYRSTKKDGTVISIKCLRPGHHTNSESESKKAKEAGRELYNWFKAKHRNVLELYGIALYNGQIAMISPWMDNGNLRNYVNSRPEVNRWAMCCQVAEGLAHIHGIGMVHGDIKGENILVSNDGVVKIGDFGNSILEECSLRYSTTSNTGGGTVRWMAWELVHPMGPPVRKSVMTDIYSLAMTILEVMTGEKPYAEYKHDAAVLGALFRREVPNRPSQFGSNQHLGDERWALLLRCWHIDSSRRPASPMVFEVMKELQ</sequence>
<dbReference type="Proteomes" id="UP000663846">
    <property type="component" value="Unassembled WGS sequence"/>
</dbReference>
<dbReference type="SMART" id="SM00220">
    <property type="entry name" value="S_TKc"/>
    <property type="match status" value="1"/>
</dbReference>
<dbReference type="PANTHER" id="PTHR44329">
    <property type="entry name" value="SERINE/THREONINE-PROTEIN KINASE TNNI3K-RELATED"/>
    <property type="match status" value="1"/>
</dbReference>
<name>A0A8H3AES0_9AGAM</name>
<dbReference type="GO" id="GO:0004674">
    <property type="term" value="F:protein serine/threonine kinase activity"/>
    <property type="evidence" value="ECO:0007669"/>
    <property type="project" value="TreeGrafter"/>
</dbReference>
<gene>
    <name evidence="2" type="ORF">RDB_LOCUS80838</name>
</gene>
<evidence type="ECO:0000313" key="3">
    <source>
        <dbReference type="Proteomes" id="UP000663846"/>
    </source>
</evidence>
<dbReference type="AlphaFoldDB" id="A0A8H3AES0"/>
<dbReference type="Pfam" id="PF07714">
    <property type="entry name" value="PK_Tyr_Ser-Thr"/>
    <property type="match status" value="1"/>
</dbReference>
<organism evidence="2 3">
    <name type="scientific">Rhizoctonia solani</name>
    <dbReference type="NCBI Taxonomy" id="456999"/>
    <lineage>
        <taxon>Eukaryota</taxon>
        <taxon>Fungi</taxon>
        <taxon>Dikarya</taxon>
        <taxon>Basidiomycota</taxon>
        <taxon>Agaricomycotina</taxon>
        <taxon>Agaricomycetes</taxon>
        <taxon>Cantharellales</taxon>
        <taxon>Ceratobasidiaceae</taxon>
        <taxon>Rhizoctonia</taxon>
    </lineage>
</organism>
<dbReference type="EMBL" id="CAJMWS010000319">
    <property type="protein sequence ID" value="CAE6417995.1"/>
    <property type="molecule type" value="Genomic_DNA"/>
</dbReference>
<reference evidence="2" key="1">
    <citation type="submission" date="2021-01" db="EMBL/GenBank/DDBJ databases">
        <authorList>
            <person name="Kaushik A."/>
        </authorList>
    </citation>
    <scope>NUCLEOTIDE SEQUENCE</scope>
    <source>
        <strain evidence="2">AG1-1C</strain>
    </source>
</reference>
<dbReference type="PROSITE" id="PS50011">
    <property type="entry name" value="PROTEIN_KINASE_DOM"/>
    <property type="match status" value="1"/>
</dbReference>
<protein>
    <recommendedName>
        <fullName evidence="1">Protein kinase domain-containing protein</fullName>
    </recommendedName>
</protein>
<dbReference type="SUPFAM" id="SSF56112">
    <property type="entry name" value="Protein kinase-like (PK-like)"/>
    <property type="match status" value="1"/>
</dbReference>
<dbReference type="InterPro" id="IPR000719">
    <property type="entry name" value="Prot_kinase_dom"/>
</dbReference>
<dbReference type="InterPro" id="IPR051681">
    <property type="entry name" value="Ser/Thr_Kinases-Pseudokinases"/>
</dbReference>
<comment type="caution">
    <text evidence="2">The sequence shown here is derived from an EMBL/GenBank/DDBJ whole genome shotgun (WGS) entry which is preliminary data.</text>
</comment>
<evidence type="ECO:0000259" key="1">
    <source>
        <dbReference type="PROSITE" id="PS50011"/>
    </source>
</evidence>
<feature type="domain" description="Protein kinase" evidence="1">
    <location>
        <begin position="140"/>
        <end position="408"/>
    </location>
</feature>
<dbReference type="PROSITE" id="PS00108">
    <property type="entry name" value="PROTEIN_KINASE_ST"/>
    <property type="match status" value="1"/>
</dbReference>
<dbReference type="InterPro" id="IPR011009">
    <property type="entry name" value="Kinase-like_dom_sf"/>
</dbReference>
<accession>A0A8H3AES0</accession>
<dbReference type="Gene3D" id="1.10.510.10">
    <property type="entry name" value="Transferase(Phosphotransferase) domain 1"/>
    <property type="match status" value="1"/>
</dbReference>
<dbReference type="PANTHER" id="PTHR44329:SF260">
    <property type="entry name" value="PROTEIN KINASE DOMAIN-CONTAINING PROTEIN"/>
    <property type="match status" value="1"/>
</dbReference>
<evidence type="ECO:0000313" key="2">
    <source>
        <dbReference type="EMBL" id="CAE6417995.1"/>
    </source>
</evidence>
<proteinExistence type="predicted"/>
<dbReference type="InterPro" id="IPR001245">
    <property type="entry name" value="Ser-Thr/Tyr_kinase_cat_dom"/>
</dbReference>
<dbReference type="InterPro" id="IPR008271">
    <property type="entry name" value="Ser/Thr_kinase_AS"/>
</dbReference>